<dbReference type="PANTHER" id="PTHR23127:SF0">
    <property type="entry name" value="H_ACA RIBONUCLEOPROTEIN COMPLEX SUBUNIT DKC1"/>
    <property type="match status" value="1"/>
</dbReference>
<dbReference type="RefSeq" id="WP_266085223.1">
    <property type="nucleotide sequence ID" value="NZ_RKLV01000001.1"/>
</dbReference>
<dbReference type="GO" id="GO:0031118">
    <property type="term" value="P:rRNA pseudouridine synthesis"/>
    <property type="evidence" value="ECO:0007669"/>
    <property type="project" value="TreeGrafter"/>
</dbReference>
<dbReference type="InterPro" id="IPR004802">
    <property type="entry name" value="tRNA_PsdUridine_synth_B_fam"/>
</dbReference>
<dbReference type="InterPro" id="IPR020103">
    <property type="entry name" value="PsdUridine_synth_cat_dom_sf"/>
</dbReference>
<dbReference type="Gene3D" id="3.30.2350.10">
    <property type="entry name" value="Pseudouridine synthase"/>
    <property type="match status" value="1"/>
</dbReference>
<proteinExistence type="predicted"/>
<sequence length="276" mass="29667">MRDKGVVVVDKPSGPTSHEVASWVAEIMGVDKAAHTGTLDPRVTGCLPVLFGTAARVSGLFAEASKAYVFVLELHAEPTRSVEEVFDEFEGEIYQRPPVQGSARRELRVRNVERLEPLERGEGDDANRYLGRVVCGSGTYVRKLCHDIGLALGVGGHMAELRRTRSGCFGIEDAWYLQSLADAVAVRGEQPERLADAVFPLVEVLETRLPRIDAAPNTVGSVENGAPLYAPGTVSVDDDATPDEDCFVVADGEAVAVGTFHGHDAEPVFTPDTVLV</sequence>
<dbReference type="SUPFAM" id="SSF88697">
    <property type="entry name" value="PUA domain-like"/>
    <property type="match status" value="1"/>
</dbReference>
<dbReference type="InterPro" id="IPR012960">
    <property type="entry name" value="Dyskerin-like"/>
</dbReference>
<dbReference type="GO" id="GO:0009982">
    <property type="term" value="F:pseudouridine synthase activity"/>
    <property type="evidence" value="ECO:0007669"/>
    <property type="project" value="InterPro"/>
</dbReference>
<keyword evidence="2" id="KW-0413">Isomerase</keyword>
<dbReference type="GO" id="GO:0031120">
    <property type="term" value="P:snRNA pseudouridine synthesis"/>
    <property type="evidence" value="ECO:0007669"/>
    <property type="project" value="TreeGrafter"/>
</dbReference>
<evidence type="ECO:0000313" key="3">
    <source>
        <dbReference type="Proteomes" id="UP001149411"/>
    </source>
</evidence>
<dbReference type="InterPro" id="IPR002501">
    <property type="entry name" value="PsdUridine_synth_N"/>
</dbReference>
<dbReference type="EMBL" id="RKLV01000001">
    <property type="protein sequence ID" value="MCX2817757.1"/>
    <property type="molecule type" value="Genomic_DNA"/>
</dbReference>
<dbReference type="AlphaFoldDB" id="A0A9Q4C291"/>
<dbReference type="NCBIfam" id="TIGR00425">
    <property type="entry name" value="CBF5"/>
    <property type="match status" value="1"/>
</dbReference>
<organism evidence="2 3">
    <name type="scientific">Halorutilus salinus</name>
    <dbReference type="NCBI Taxonomy" id="2487751"/>
    <lineage>
        <taxon>Archaea</taxon>
        <taxon>Methanobacteriati</taxon>
        <taxon>Methanobacteriota</taxon>
        <taxon>Stenosarchaea group</taxon>
        <taxon>Halobacteria</taxon>
        <taxon>Halorutilales</taxon>
        <taxon>Halorutilaceae</taxon>
        <taxon>Halorutilus</taxon>
    </lineage>
</organism>
<dbReference type="Proteomes" id="UP001149411">
    <property type="component" value="Unassembled WGS sequence"/>
</dbReference>
<dbReference type="InterPro" id="IPR032819">
    <property type="entry name" value="TruB_C"/>
</dbReference>
<name>A0A9Q4C291_9EURY</name>
<dbReference type="GO" id="GO:0000495">
    <property type="term" value="P:box H/ACA sno(s)RNA 3'-end processing"/>
    <property type="evidence" value="ECO:0007669"/>
    <property type="project" value="TreeGrafter"/>
</dbReference>
<dbReference type="PROSITE" id="PS50890">
    <property type="entry name" value="PUA"/>
    <property type="match status" value="1"/>
</dbReference>
<protein>
    <submittedName>
        <fullName evidence="2">RNA-guided pseudouridylation complex pseudouridine synthase subunit Cbf5</fullName>
        <ecNumber evidence="2">5.4.99.-</ecNumber>
    </submittedName>
</protein>
<dbReference type="InterPro" id="IPR015947">
    <property type="entry name" value="PUA-like_sf"/>
</dbReference>
<dbReference type="PANTHER" id="PTHR23127">
    <property type="entry name" value="CENTROMERE/MICROTUBULE BINDING PROTEIN CBF5"/>
    <property type="match status" value="1"/>
</dbReference>
<feature type="domain" description="Dyskerin-like" evidence="1">
    <location>
        <begin position="1"/>
        <end position="21"/>
    </location>
</feature>
<accession>A0A9Q4C291</accession>
<evidence type="ECO:0000259" key="1">
    <source>
        <dbReference type="SMART" id="SM01136"/>
    </source>
</evidence>
<dbReference type="SMART" id="SM01136">
    <property type="entry name" value="DKCLD"/>
    <property type="match status" value="1"/>
</dbReference>
<dbReference type="Pfam" id="PF01509">
    <property type="entry name" value="TruB_N"/>
    <property type="match status" value="1"/>
</dbReference>
<evidence type="ECO:0000313" key="2">
    <source>
        <dbReference type="EMBL" id="MCX2817757.1"/>
    </source>
</evidence>
<dbReference type="GO" id="GO:1990481">
    <property type="term" value="P:mRNA pseudouridine synthesis"/>
    <property type="evidence" value="ECO:0007669"/>
    <property type="project" value="TreeGrafter"/>
</dbReference>
<dbReference type="GO" id="GO:0003723">
    <property type="term" value="F:RNA binding"/>
    <property type="evidence" value="ECO:0007669"/>
    <property type="project" value="InterPro"/>
</dbReference>
<reference evidence="2" key="1">
    <citation type="submission" date="2022-09" db="EMBL/GenBank/DDBJ databases">
        <title>Haloadaptaus new haloarchaeum isolated from saline soil.</title>
        <authorList>
            <person name="Duran-Viseras A."/>
            <person name="Sanchez-Porro C."/>
            <person name="Ventosa A."/>
        </authorList>
    </citation>
    <scope>NUCLEOTIDE SEQUENCE</scope>
    <source>
        <strain evidence="2">F3-133</strain>
    </source>
</reference>
<dbReference type="NCBIfam" id="NF003280">
    <property type="entry name" value="PRK04270.1"/>
    <property type="match status" value="1"/>
</dbReference>
<comment type="caution">
    <text evidence="2">The sequence shown here is derived from an EMBL/GenBank/DDBJ whole genome shotgun (WGS) entry which is preliminary data.</text>
</comment>
<dbReference type="SUPFAM" id="SSF55120">
    <property type="entry name" value="Pseudouridine synthase"/>
    <property type="match status" value="1"/>
</dbReference>
<dbReference type="Pfam" id="PF16198">
    <property type="entry name" value="TruB_C_2"/>
    <property type="match status" value="1"/>
</dbReference>
<gene>
    <name evidence="2" type="ORF">EGH25_00055</name>
</gene>
<dbReference type="EC" id="5.4.99.-" evidence="2"/>
<keyword evidence="3" id="KW-1185">Reference proteome</keyword>